<dbReference type="VEuPathDB" id="TrichDB:TVAGG3_0538430"/>
<dbReference type="Proteomes" id="UP000001542">
    <property type="component" value="Unassembled WGS sequence"/>
</dbReference>
<proteinExistence type="predicted"/>
<dbReference type="RefSeq" id="XP_001326697.1">
    <property type="nucleotide sequence ID" value="XM_001326662.1"/>
</dbReference>
<protein>
    <submittedName>
        <fullName evidence="3">Uncharacterized protein</fullName>
    </submittedName>
</protein>
<organism evidence="3 4">
    <name type="scientific">Trichomonas vaginalis (strain ATCC PRA-98 / G3)</name>
    <dbReference type="NCBI Taxonomy" id="412133"/>
    <lineage>
        <taxon>Eukaryota</taxon>
        <taxon>Metamonada</taxon>
        <taxon>Parabasalia</taxon>
        <taxon>Trichomonadida</taxon>
        <taxon>Trichomonadidae</taxon>
        <taxon>Trichomonas</taxon>
    </lineage>
</organism>
<feature type="transmembrane region" description="Helical" evidence="2">
    <location>
        <begin position="67"/>
        <end position="93"/>
    </location>
</feature>
<sequence>MSFEESHSNQDKDRTEFIKIWLRKYDKYVIAIFNALTDHSPKVLFPSIALIDILLILYNQYDLGFFVLALLVASTFYLILALSALVPQILAFFHQEPNGKEEQTLELVASILANAEVYIKKAFEILFEGKILSPPVNIAAIAAIWIVGIFIVKFICRFWIVFLAINIAAILPSILYMQANAQTAAKVEPSAIPTPKAAPAEYPTVEPTPEPASEPKD</sequence>
<feature type="transmembrane region" description="Helical" evidence="2">
    <location>
        <begin position="131"/>
        <end position="152"/>
    </location>
</feature>
<reference evidence="3" key="1">
    <citation type="submission" date="2006-10" db="EMBL/GenBank/DDBJ databases">
        <authorList>
            <person name="Amadeo P."/>
            <person name="Zhao Q."/>
            <person name="Wortman J."/>
            <person name="Fraser-Liggett C."/>
            <person name="Carlton J."/>
        </authorList>
    </citation>
    <scope>NUCLEOTIDE SEQUENCE</scope>
    <source>
        <strain evidence="3">G3</strain>
    </source>
</reference>
<keyword evidence="2" id="KW-0472">Membrane</keyword>
<evidence type="ECO:0000256" key="1">
    <source>
        <dbReference type="SAM" id="MobiDB-lite"/>
    </source>
</evidence>
<evidence type="ECO:0000313" key="3">
    <source>
        <dbReference type="EMBL" id="EAY14474.1"/>
    </source>
</evidence>
<evidence type="ECO:0000256" key="2">
    <source>
        <dbReference type="SAM" id="Phobius"/>
    </source>
</evidence>
<accession>A2DYT4</accession>
<keyword evidence="2" id="KW-1133">Transmembrane helix</keyword>
<reference evidence="3" key="2">
    <citation type="journal article" date="2007" name="Science">
        <title>Draft genome sequence of the sexually transmitted pathogen Trichomonas vaginalis.</title>
        <authorList>
            <person name="Carlton J.M."/>
            <person name="Hirt R.P."/>
            <person name="Silva J.C."/>
            <person name="Delcher A.L."/>
            <person name="Schatz M."/>
            <person name="Zhao Q."/>
            <person name="Wortman J.R."/>
            <person name="Bidwell S.L."/>
            <person name="Alsmark U.C.M."/>
            <person name="Besteiro S."/>
            <person name="Sicheritz-Ponten T."/>
            <person name="Noel C.J."/>
            <person name="Dacks J.B."/>
            <person name="Foster P.G."/>
            <person name="Simillion C."/>
            <person name="Van de Peer Y."/>
            <person name="Miranda-Saavedra D."/>
            <person name="Barton G.J."/>
            <person name="Westrop G.D."/>
            <person name="Mueller S."/>
            <person name="Dessi D."/>
            <person name="Fiori P.L."/>
            <person name="Ren Q."/>
            <person name="Paulsen I."/>
            <person name="Zhang H."/>
            <person name="Bastida-Corcuera F.D."/>
            <person name="Simoes-Barbosa A."/>
            <person name="Brown M.T."/>
            <person name="Hayes R.D."/>
            <person name="Mukherjee M."/>
            <person name="Okumura C.Y."/>
            <person name="Schneider R."/>
            <person name="Smith A.J."/>
            <person name="Vanacova S."/>
            <person name="Villalvazo M."/>
            <person name="Haas B.J."/>
            <person name="Pertea M."/>
            <person name="Feldblyum T.V."/>
            <person name="Utterback T.R."/>
            <person name="Shu C.L."/>
            <person name="Osoegawa K."/>
            <person name="de Jong P.J."/>
            <person name="Hrdy I."/>
            <person name="Horvathova L."/>
            <person name="Zubacova Z."/>
            <person name="Dolezal P."/>
            <person name="Malik S.B."/>
            <person name="Logsdon J.M. Jr."/>
            <person name="Henze K."/>
            <person name="Gupta A."/>
            <person name="Wang C.C."/>
            <person name="Dunne R.L."/>
            <person name="Upcroft J.A."/>
            <person name="Upcroft P."/>
            <person name="White O."/>
            <person name="Salzberg S.L."/>
            <person name="Tang P."/>
            <person name="Chiu C.-H."/>
            <person name="Lee Y.-S."/>
            <person name="Embley T.M."/>
            <person name="Coombs G.H."/>
            <person name="Mottram J.C."/>
            <person name="Tachezy J."/>
            <person name="Fraser-Liggett C.M."/>
            <person name="Johnson P.J."/>
        </authorList>
    </citation>
    <scope>NUCLEOTIDE SEQUENCE [LARGE SCALE GENOMIC DNA]</scope>
    <source>
        <strain evidence="3">G3</strain>
    </source>
</reference>
<dbReference type="AlphaFoldDB" id="A2DYT4"/>
<dbReference type="EMBL" id="DS113270">
    <property type="protein sequence ID" value="EAY14474.1"/>
    <property type="molecule type" value="Genomic_DNA"/>
</dbReference>
<dbReference type="VEuPathDB" id="TrichDB:TVAG_426680"/>
<keyword evidence="4" id="KW-1185">Reference proteome</keyword>
<dbReference type="InParanoid" id="A2DYT4"/>
<evidence type="ECO:0000313" key="4">
    <source>
        <dbReference type="Proteomes" id="UP000001542"/>
    </source>
</evidence>
<feature type="compositionally biased region" description="Pro residues" evidence="1">
    <location>
        <begin position="206"/>
        <end position="217"/>
    </location>
</feature>
<feature type="transmembrane region" description="Helical" evidence="2">
    <location>
        <begin position="158"/>
        <end position="177"/>
    </location>
</feature>
<feature type="region of interest" description="Disordered" evidence="1">
    <location>
        <begin position="192"/>
        <end position="217"/>
    </location>
</feature>
<name>A2DYT4_TRIV3</name>
<gene>
    <name evidence="3" type="ORF">TVAG_426680</name>
</gene>
<dbReference type="KEGG" id="tva:4772462"/>
<keyword evidence="2" id="KW-0812">Transmembrane</keyword>